<protein>
    <submittedName>
        <fullName evidence="1">Uncharacterized protein</fullName>
    </submittedName>
</protein>
<dbReference type="EMBL" id="SMJW01000045">
    <property type="protein sequence ID" value="TDC16690.1"/>
    <property type="molecule type" value="Genomic_DNA"/>
</dbReference>
<accession>A0A4R4P765</accession>
<sequence length="116" mass="12622">MTVRDAGSVDQITVSQDESTCTLLMVEDRPFTGASAQHDQIMDKVNTYLAFLQGGQFAEQFPELADKRKAVRLVCVDEPSDPSLMELLQVANGLFARNGIDFSVEVIPPGMTRGGS</sequence>
<name>A0A4R4P765_9ACTN</name>
<proteinExistence type="predicted"/>
<dbReference type="RefSeq" id="WP_131939049.1">
    <property type="nucleotide sequence ID" value="NZ_BAAAMX010000004.1"/>
</dbReference>
<evidence type="ECO:0000313" key="2">
    <source>
        <dbReference type="Proteomes" id="UP000295431"/>
    </source>
</evidence>
<dbReference type="Pfam" id="PF20212">
    <property type="entry name" value="DUF6572"/>
    <property type="match status" value="1"/>
</dbReference>
<dbReference type="InterPro" id="IPR046702">
    <property type="entry name" value="DUF6572"/>
</dbReference>
<gene>
    <name evidence="1" type="ORF">E1284_11625</name>
</gene>
<dbReference type="OrthoDB" id="5149225at2"/>
<organism evidence="1 2">
    <name type="scientific">Actinomadura bangladeshensis</name>
    <dbReference type="NCBI Taxonomy" id="453573"/>
    <lineage>
        <taxon>Bacteria</taxon>
        <taxon>Bacillati</taxon>
        <taxon>Actinomycetota</taxon>
        <taxon>Actinomycetes</taxon>
        <taxon>Streptosporangiales</taxon>
        <taxon>Thermomonosporaceae</taxon>
        <taxon>Actinomadura</taxon>
    </lineage>
</organism>
<reference evidence="1 2" key="1">
    <citation type="submission" date="2019-03" db="EMBL/GenBank/DDBJ databases">
        <title>Draft genome sequences of novel Actinobacteria.</title>
        <authorList>
            <person name="Sahin N."/>
            <person name="Ay H."/>
            <person name="Saygin H."/>
        </authorList>
    </citation>
    <scope>NUCLEOTIDE SEQUENCE [LARGE SCALE GENOMIC DNA]</scope>
    <source>
        <strain evidence="1 2">DSM 45347</strain>
    </source>
</reference>
<dbReference type="Proteomes" id="UP000295431">
    <property type="component" value="Unassembled WGS sequence"/>
</dbReference>
<comment type="caution">
    <text evidence="1">The sequence shown here is derived from an EMBL/GenBank/DDBJ whole genome shotgun (WGS) entry which is preliminary data.</text>
</comment>
<evidence type="ECO:0000313" key="1">
    <source>
        <dbReference type="EMBL" id="TDC16690.1"/>
    </source>
</evidence>
<dbReference type="AlphaFoldDB" id="A0A4R4P765"/>
<keyword evidence="2" id="KW-1185">Reference proteome</keyword>